<evidence type="ECO:0000313" key="2">
    <source>
        <dbReference type="Proteomes" id="UP001500218"/>
    </source>
</evidence>
<evidence type="ECO:0000313" key="1">
    <source>
        <dbReference type="EMBL" id="GAA1814130.1"/>
    </source>
</evidence>
<comment type="caution">
    <text evidence="1">The sequence shown here is derived from an EMBL/GenBank/DDBJ whole genome shotgun (WGS) entry which is preliminary data.</text>
</comment>
<proteinExistence type="predicted"/>
<keyword evidence="2" id="KW-1185">Reference proteome</keyword>
<dbReference type="Proteomes" id="UP001500218">
    <property type="component" value="Unassembled WGS sequence"/>
</dbReference>
<dbReference type="EMBL" id="BAAALT010000127">
    <property type="protein sequence ID" value="GAA1814130.1"/>
    <property type="molecule type" value="Genomic_DNA"/>
</dbReference>
<dbReference type="InterPro" id="IPR016181">
    <property type="entry name" value="Acyl_CoA_acyltransferase"/>
</dbReference>
<name>A0ABN2M893_9ACTN</name>
<sequence>MGELERLIRGGYYLGALGATDGAVPFYLGRGWRAWRGPLSALTPDGVRPTPDEEGWVYVLPGLADFDLDLPLTVADWRDGDVW</sequence>
<reference evidence="1 2" key="1">
    <citation type="journal article" date="2019" name="Int. J. Syst. Evol. Microbiol.">
        <title>The Global Catalogue of Microorganisms (GCM) 10K type strain sequencing project: providing services to taxonomists for standard genome sequencing and annotation.</title>
        <authorList>
            <consortium name="The Broad Institute Genomics Platform"/>
            <consortium name="The Broad Institute Genome Sequencing Center for Infectious Disease"/>
            <person name="Wu L."/>
            <person name="Ma J."/>
        </authorList>
    </citation>
    <scope>NUCLEOTIDE SEQUENCE [LARGE SCALE GENOMIC DNA]</scope>
    <source>
        <strain evidence="1 2">JCM 13250</strain>
    </source>
</reference>
<organism evidence="1 2">
    <name type="scientific">Luedemannella flava</name>
    <dbReference type="NCBI Taxonomy" id="349316"/>
    <lineage>
        <taxon>Bacteria</taxon>
        <taxon>Bacillati</taxon>
        <taxon>Actinomycetota</taxon>
        <taxon>Actinomycetes</taxon>
        <taxon>Micromonosporales</taxon>
        <taxon>Micromonosporaceae</taxon>
        <taxon>Luedemannella</taxon>
    </lineage>
</organism>
<gene>
    <name evidence="1" type="ORF">GCM10009682_38950</name>
</gene>
<dbReference type="Gene3D" id="3.40.630.30">
    <property type="match status" value="1"/>
</dbReference>
<accession>A0ABN2M893</accession>
<dbReference type="SUPFAM" id="SSF55729">
    <property type="entry name" value="Acyl-CoA N-acyltransferases (Nat)"/>
    <property type="match status" value="1"/>
</dbReference>
<protein>
    <submittedName>
        <fullName evidence="1">Uncharacterized protein</fullName>
    </submittedName>
</protein>